<dbReference type="Proteomes" id="UP000503462">
    <property type="component" value="Chromosome 1"/>
</dbReference>
<dbReference type="AlphaFoldDB" id="A0A6H0XJ02"/>
<protein>
    <submittedName>
        <fullName evidence="2">Uncharacterized protein</fullName>
    </submittedName>
</protein>
<evidence type="ECO:0000313" key="2">
    <source>
        <dbReference type="EMBL" id="QIW94509.1"/>
    </source>
</evidence>
<accession>A0A6H0XJ02</accession>
<feature type="compositionally biased region" description="Polar residues" evidence="1">
    <location>
        <begin position="200"/>
        <end position="213"/>
    </location>
</feature>
<keyword evidence="3" id="KW-1185">Reference proteome</keyword>
<proteinExistence type="predicted"/>
<evidence type="ECO:0000256" key="1">
    <source>
        <dbReference type="SAM" id="MobiDB-lite"/>
    </source>
</evidence>
<reference evidence="2 3" key="1">
    <citation type="journal article" date="2016" name="Sci. Rep.">
        <title>Peltaster fructicola genome reveals evolution from an invasive phytopathogen to an ectophytic parasite.</title>
        <authorList>
            <person name="Xu C."/>
            <person name="Chen H."/>
            <person name="Gleason M.L."/>
            <person name="Xu J.R."/>
            <person name="Liu H."/>
            <person name="Zhang R."/>
            <person name="Sun G."/>
        </authorList>
    </citation>
    <scope>NUCLEOTIDE SEQUENCE [LARGE SCALE GENOMIC DNA]</scope>
    <source>
        <strain evidence="2 3">LNHT1506</strain>
    </source>
</reference>
<feature type="compositionally biased region" description="Basic and acidic residues" evidence="1">
    <location>
        <begin position="343"/>
        <end position="357"/>
    </location>
</feature>
<gene>
    <name evidence="2" type="ORF">AMS68_000027</name>
</gene>
<dbReference type="OrthoDB" id="3650348at2759"/>
<dbReference type="EMBL" id="CP051139">
    <property type="protein sequence ID" value="QIW94509.1"/>
    <property type="molecule type" value="Genomic_DNA"/>
</dbReference>
<evidence type="ECO:0000313" key="3">
    <source>
        <dbReference type="Proteomes" id="UP000503462"/>
    </source>
</evidence>
<feature type="region of interest" description="Disordered" evidence="1">
    <location>
        <begin position="310"/>
        <end position="363"/>
    </location>
</feature>
<organism evidence="2 3">
    <name type="scientific">Peltaster fructicola</name>
    <dbReference type="NCBI Taxonomy" id="286661"/>
    <lineage>
        <taxon>Eukaryota</taxon>
        <taxon>Fungi</taxon>
        <taxon>Dikarya</taxon>
        <taxon>Ascomycota</taxon>
        <taxon>Pezizomycotina</taxon>
        <taxon>Dothideomycetes</taxon>
        <taxon>Dothideomycetes incertae sedis</taxon>
        <taxon>Peltaster</taxon>
    </lineage>
</organism>
<sequence>MTSDTPAPGRAAYQASQPLLDVLQTAAERAQQQAILLQLTMEEVKKTRVRLQSDRLDGASFMEQTYVRHITTAWQGMTESFAAVFQKLQDLTKADEAHGCAEKPGHKTIQRLYESVLSAKHTATMSVPRLNKPQAPARDTGIARKKRPASTESEDSDLRAFKIRRLGRGRLRADAELPSMKRTAIDEIADTERHRLPKFQRTTSPESNEQYSKSVPVAEDVENEASPVTQASSVDDNDVEMADGAPELLPEGDILHIPPMPGVRYVDITAEVEERLRMKELRRRDTKGEMKRKRPTRDIFNPKTFAAEQAQEQAYMPATKRSKRFPLPGSERQHLYTRNEVSGVKRESDDVHADDNRSKKHKS</sequence>
<feature type="region of interest" description="Disordered" evidence="1">
    <location>
        <begin position="130"/>
        <end position="156"/>
    </location>
</feature>
<feature type="region of interest" description="Disordered" evidence="1">
    <location>
        <begin position="191"/>
        <end position="231"/>
    </location>
</feature>
<name>A0A6H0XJ02_9PEZI</name>